<dbReference type="GO" id="GO:0009044">
    <property type="term" value="F:xylan 1,4-beta-xylosidase activity"/>
    <property type="evidence" value="ECO:0007669"/>
    <property type="project" value="InterPro"/>
</dbReference>
<dbReference type="InterPro" id="IPR036962">
    <property type="entry name" value="Glyco_hydro_3_N_sf"/>
</dbReference>
<reference evidence="3" key="2">
    <citation type="submission" date="2008-12" db="EMBL/GenBank/DDBJ databases">
        <title>Improved gene annotation of the rice (Oryza sativa) genomes.</title>
        <authorList>
            <person name="Wang J."/>
            <person name="Li R."/>
            <person name="Fan W."/>
            <person name="Huang Q."/>
            <person name="Zhang J."/>
            <person name="Zhou Y."/>
            <person name="Hu Y."/>
            <person name="Zi S."/>
            <person name="Li J."/>
            <person name="Ni P."/>
            <person name="Zheng H."/>
            <person name="Zhang Y."/>
            <person name="Zhao M."/>
            <person name="Hao Q."/>
            <person name="McDermott J."/>
            <person name="Samudrala R."/>
            <person name="Kristiansen K."/>
            <person name="Wong G.K.-S."/>
        </authorList>
    </citation>
    <scope>NUCLEOTIDE SEQUENCE</scope>
</reference>
<evidence type="ECO:0000256" key="1">
    <source>
        <dbReference type="ARBA" id="ARBA00022801"/>
    </source>
</evidence>
<protein>
    <submittedName>
        <fullName evidence="3">Uncharacterized protein</fullName>
    </submittedName>
</protein>
<dbReference type="AlphaFoldDB" id="A3CAN1"/>
<dbReference type="InterPro" id="IPR017853">
    <property type="entry name" value="GH"/>
</dbReference>
<dbReference type="Proteomes" id="UP000007752">
    <property type="component" value="Chromosome 11"/>
</dbReference>
<organism evidence="3">
    <name type="scientific">Oryza sativa subsp. japonica</name>
    <name type="common">Rice</name>
    <dbReference type="NCBI Taxonomy" id="39947"/>
    <lineage>
        <taxon>Eukaryota</taxon>
        <taxon>Viridiplantae</taxon>
        <taxon>Streptophyta</taxon>
        <taxon>Embryophyta</taxon>
        <taxon>Tracheophyta</taxon>
        <taxon>Spermatophyta</taxon>
        <taxon>Magnoliopsida</taxon>
        <taxon>Liliopsida</taxon>
        <taxon>Poales</taxon>
        <taxon>Poaceae</taxon>
        <taxon>BOP clade</taxon>
        <taxon>Oryzoideae</taxon>
        <taxon>Oryzeae</taxon>
        <taxon>Oryzinae</taxon>
        <taxon>Oryza</taxon>
        <taxon>Oryza sativa</taxon>
    </lineage>
</organism>
<evidence type="ECO:0000313" key="3">
    <source>
        <dbReference type="EMBL" id="EAZ18144.1"/>
    </source>
</evidence>
<dbReference type="PANTHER" id="PTHR42721:SF9">
    <property type="entry name" value="OS11G0297300 PROTEIN"/>
    <property type="match status" value="1"/>
</dbReference>
<dbReference type="GO" id="GO:0045493">
    <property type="term" value="P:xylan catabolic process"/>
    <property type="evidence" value="ECO:0007669"/>
    <property type="project" value="InterPro"/>
</dbReference>
<keyword evidence="2" id="KW-1133">Transmembrane helix</keyword>
<proteinExistence type="predicted"/>
<gene>
    <name evidence="3" type="ORF">OsJ_33694</name>
</gene>
<evidence type="ECO:0000256" key="2">
    <source>
        <dbReference type="SAM" id="Phobius"/>
    </source>
</evidence>
<keyword evidence="1" id="KW-0378">Hydrolase</keyword>
<dbReference type="PANTHER" id="PTHR42721">
    <property type="entry name" value="SUGAR HYDROLASE-RELATED"/>
    <property type="match status" value="1"/>
</dbReference>
<dbReference type="EMBL" id="CM000148">
    <property type="protein sequence ID" value="EAZ18144.1"/>
    <property type="molecule type" value="Genomic_DNA"/>
</dbReference>
<sequence>MAAAAFSCCHGAGGMVVIVVVVMAMLGGVVAGGEPPFSCGGAAAGGGQGYAFCDATLPAEQRAADLVARLTAAEKVAQLGDQAAGVPRLGVPAYKWWSEALHGLATSGRGLHFDAPGSAARAATRFPQVLLTAAGL</sequence>
<dbReference type="Gene3D" id="3.20.20.300">
    <property type="entry name" value="Glycoside hydrolase, family 3, N-terminal domain"/>
    <property type="match status" value="1"/>
</dbReference>
<feature type="transmembrane region" description="Helical" evidence="2">
    <location>
        <begin position="12"/>
        <end position="31"/>
    </location>
</feature>
<dbReference type="SUPFAM" id="SSF51445">
    <property type="entry name" value="(Trans)glycosidases"/>
    <property type="match status" value="1"/>
</dbReference>
<name>A3CAN1_ORYSJ</name>
<accession>A3CAN1</accession>
<reference evidence="3" key="1">
    <citation type="journal article" date="2005" name="PLoS Biol.">
        <title>The genomes of Oryza sativa: a history of duplications.</title>
        <authorList>
            <person name="Yu J."/>
            <person name="Wang J."/>
            <person name="Lin W."/>
            <person name="Li S."/>
            <person name="Li H."/>
            <person name="Zhou J."/>
            <person name="Ni P."/>
            <person name="Dong W."/>
            <person name="Hu S."/>
            <person name="Zeng C."/>
            <person name="Zhang J."/>
            <person name="Zhang Y."/>
            <person name="Li R."/>
            <person name="Xu Z."/>
            <person name="Li S."/>
            <person name="Li X."/>
            <person name="Zheng H."/>
            <person name="Cong L."/>
            <person name="Lin L."/>
            <person name="Yin J."/>
            <person name="Geng J."/>
            <person name="Li G."/>
            <person name="Shi J."/>
            <person name="Liu J."/>
            <person name="Lv H."/>
            <person name="Li J."/>
            <person name="Wang J."/>
            <person name="Deng Y."/>
            <person name="Ran L."/>
            <person name="Shi X."/>
            <person name="Wang X."/>
            <person name="Wu Q."/>
            <person name="Li C."/>
            <person name="Ren X."/>
            <person name="Wang J."/>
            <person name="Wang X."/>
            <person name="Li D."/>
            <person name="Liu D."/>
            <person name="Zhang X."/>
            <person name="Ji Z."/>
            <person name="Zhao W."/>
            <person name="Sun Y."/>
            <person name="Zhang Z."/>
            <person name="Bao J."/>
            <person name="Han Y."/>
            <person name="Dong L."/>
            <person name="Ji J."/>
            <person name="Chen P."/>
            <person name="Wu S."/>
            <person name="Liu J."/>
            <person name="Xiao Y."/>
            <person name="Bu D."/>
            <person name="Tan J."/>
            <person name="Yang L."/>
            <person name="Ye C."/>
            <person name="Zhang J."/>
            <person name="Xu J."/>
            <person name="Zhou Y."/>
            <person name="Yu Y."/>
            <person name="Zhang B."/>
            <person name="Zhuang S."/>
            <person name="Wei H."/>
            <person name="Liu B."/>
            <person name="Lei M."/>
            <person name="Yu H."/>
            <person name="Li Y."/>
            <person name="Xu H."/>
            <person name="Wei S."/>
            <person name="He X."/>
            <person name="Fang L."/>
            <person name="Zhang Z."/>
            <person name="Zhang Y."/>
            <person name="Huang X."/>
            <person name="Su Z."/>
            <person name="Tong W."/>
            <person name="Li J."/>
            <person name="Tong Z."/>
            <person name="Li S."/>
            <person name="Ye J."/>
            <person name="Wang L."/>
            <person name="Fang L."/>
            <person name="Lei T."/>
            <person name="Chen C."/>
            <person name="Chen H."/>
            <person name="Xu Z."/>
            <person name="Li H."/>
            <person name="Huang H."/>
            <person name="Zhang F."/>
            <person name="Xu H."/>
            <person name="Li N."/>
            <person name="Zhao C."/>
            <person name="Li S."/>
            <person name="Dong L."/>
            <person name="Huang Y."/>
            <person name="Li L."/>
            <person name="Xi Y."/>
            <person name="Qi Q."/>
            <person name="Li W."/>
            <person name="Zhang B."/>
            <person name="Hu W."/>
            <person name="Zhang Y."/>
            <person name="Tian X."/>
            <person name="Jiao Y."/>
            <person name="Liang X."/>
            <person name="Jin J."/>
            <person name="Gao L."/>
            <person name="Zheng W."/>
            <person name="Hao B."/>
            <person name="Liu S."/>
            <person name="Wang W."/>
            <person name="Yuan L."/>
            <person name="Cao M."/>
            <person name="McDermott J."/>
            <person name="Samudrala R."/>
            <person name="Wang J."/>
            <person name="Wong G.K."/>
            <person name="Yang H."/>
        </authorList>
    </citation>
    <scope>NUCLEOTIDE SEQUENCE [LARGE SCALE GENOMIC DNA]</scope>
</reference>
<dbReference type="InterPro" id="IPR044993">
    <property type="entry name" value="BXL"/>
</dbReference>
<keyword evidence="2" id="KW-0812">Transmembrane</keyword>
<keyword evidence="2" id="KW-0472">Membrane</keyword>